<organism evidence="1 2">
    <name type="scientific">Globodera pallida</name>
    <name type="common">Potato cyst nematode worm</name>
    <name type="synonym">Heterodera pallida</name>
    <dbReference type="NCBI Taxonomy" id="36090"/>
    <lineage>
        <taxon>Eukaryota</taxon>
        <taxon>Metazoa</taxon>
        <taxon>Ecdysozoa</taxon>
        <taxon>Nematoda</taxon>
        <taxon>Chromadorea</taxon>
        <taxon>Rhabditida</taxon>
        <taxon>Tylenchina</taxon>
        <taxon>Tylenchomorpha</taxon>
        <taxon>Tylenchoidea</taxon>
        <taxon>Heteroderidae</taxon>
        <taxon>Heteroderinae</taxon>
        <taxon>Globodera</taxon>
    </lineage>
</organism>
<evidence type="ECO:0000313" key="1">
    <source>
        <dbReference type="Proteomes" id="UP000050741"/>
    </source>
</evidence>
<dbReference type="AlphaFoldDB" id="A0A183BTZ0"/>
<proteinExistence type="predicted"/>
<dbReference type="PANTHER" id="PTHR11130">
    <property type="entry name" value="GLUTATHIONE SYNTHETASE"/>
    <property type="match status" value="1"/>
</dbReference>
<dbReference type="Pfam" id="PF03917">
    <property type="entry name" value="GSH_synth_ATP"/>
    <property type="match status" value="1"/>
</dbReference>
<reference evidence="2" key="3">
    <citation type="submission" date="2016-06" db="UniProtKB">
        <authorList>
            <consortium name="WormBaseParasite"/>
        </authorList>
    </citation>
    <scope>IDENTIFICATION</scope>
</reference>
<reference evidence="1" key="1">
    <citation type="submission" date="2013-12" db="EMBL/GenBank/DDBJ databases">
        <authorList>
            <person name="Aslett M."/>
        </authorList>
    </citation>
    <scope>NUCLEOTIDE SEQUENCE [LARGE SCALE GENOMIC DNA]</scope>
    <source>
        <strain evidence="1">Lindley</strain>
    </source>
</reference>
<reference evidence="1" key="2">
    <citation type="submission" date="2014-05" db="EMBL/GenBank/DDBJ databases">
        <title>The genome and life-stage specific transcriptomes of Globodera pallida elucidate key aspects of plant parasitism by a cyst nematode.</title>
        <authorList>
            <person name="Cotton J.A."/>
            <person name="Lilley C.J."/>
            <person name="Jones L.M."/>
            <person name="Kikuchi T."/>
            <person name="Reid A.J."/>
            <person name="Thorpe P."/>
            <person name="Tsai I.J."/>
            <person name="Beasley H."/>
            <person name="Blok V."/>
            <person name="Cock P.J.A."/>
            <person name="Van den Akker S.E."/>
            <person name="Holroyd N."/>
            <person name="Hunt M."/>
            <person name="Mantelin S."/>
            <person name="Naghra H."/>
            <person name="Pain A."/>
            <person name="Palomares-Rius J.E."/>
            <person name="Zarowiecki M."/>
            <person name="Berriman M."/>
            <person name="Jones J.T."/>
            <person name="Urwin P.E."/>
        </authorList>
    </citation>
    <scope>NUCLEOTIDE SEQUENCE [LARGE SCALE GENOMIC DNA]</scope>
    <source>
        <strain evidence="1">Lindley</strain>
    </source>
</reference>
<dbReference type="GO" id="GO:0043295">
    <property type="term" value="F:glutathione binding"/>
    <property type="evidence" value="ECO:0007669"/>
    <property type="project" value="TreeGrafter"/>
</dbReference>
<keyword evidence="1" id="KW-1185">Reference proteome</keyword>
<dbReference type="WBParaSite" id="GPLIN_000407600">
    <property type="protein sequence ID" value="GPLIN_000407600"/>
    <property type="gene ID" value="GPLIN_000407600"/>
</dbReference>
<dbReference type="GO" id="GO:0005524">
    <property type="term" value="F:ATP binding"/>
    <property type="evidence" value="ECO:0007669"/>
    <property type="project" value="InterPro"/>
</dbReference>
<sequence length="79" mass="8647">MEKLNPLTVKNFLVWPFKEVVYDDVVAELGVYTFVVGNMQDGTVSHYAQPGHLVRTKLASSNEGGISTGTGAFDSVYLH</sequence>
<evidence type="ECO:0000313" key="2">
    <source>
        <dbReference type="WBParaSite" id="GPLIN_000407600"/>
    </source>
</evidence>
<dbReference type="Proteomes" id="UP000050741">
    <property type="component" value="Unassembled WGS sequence"/>
</dbReference>
<dbReference type="GO" id="GO:0004363">
    <property type="term" value="F:glutathione synthase activity"/>
    <property type="evidence" value="ECO:0007669"/>
    <property type="project" value="InterPro"/>
</dbReference>
<dbReference type="PANTHER" id="PTHR11130:SF0">
    <property type="entry name" value="GLUTATHIONE SYNTHETASE"/>
    <property type="match status" value="1"/>
</dbReference>
<dbReference type="GO" id="GO:0005829">
    <property type="term" value="C:cytosol"/>
    <property type="evidence" value="ECO:0007669"/>
    <property type="project" value="TreeGrafter"/>
</dbReference>
<dbReference type="Gene3D" id="3.30.470.20">
    <property type="entry name" value="ATP-grasp fold, B domain"/>
    <property type="match status" value="1"/>
</dbReference>
<accession>A0A183BTZ0</accession>
<dbReference type="InterPro" id="IPR005615">
    <property type="entry name" value="Glutathione_synthase"/>
</dbReference>
<name>A0A183BTZ0_GLOPA</name>
<protein>
    <submittedName>
        <fullName evidence="2">Major capsid protein</fullName>
    </submittedName>
</protein>
<dbReference type="SUPFAM" id="SSF56059">
    <property type="entry name" value="Glutathione synthetase ATP-binding domain-like"/>
    <property type="match status" value="1"/>
</dbReference>